<evidence type="ECO:0000256" key="6">
    <source>
        <dbReference type="RuleBase" id="RU361192"/>
    </source>
</evidence>
<dbReference type="OrthoDB" id="110914at2759"/>
<evidence type="ECO:0000313" key="8">
    <source>
        <dbReference type="Proteomes" id="UP000250266"/>
    </source>
</evidence>
<comment type="catalytic activity">
    <reaction evidence="1 6">
        <text>The enzyme specifically hydrolyzes (1-&gt;4)-beta-D-galactosidic linkages in type I arabinogalactans.</text>
        <dbReference type="EC" id="3.2.1.89"/>
    </reaction>
</comment>
<accession>A0A8E2JE88</accession>
<keyword evidence="8" id="KW-1185">Reference proteome</keyword>
<proteinExistence type="inferred from homology"/>
<dbReference type="PANTHER" id="PTHR34983:SF1">
    <property type="entry name" value="ARABINOGALACTAN ENDO-BETA-1,4-GALACTANASE A"/>
    <property type="match status" value="1"/>
</dbReference>
<keyword evidence="4 6" id="KW-0378">Hydrolase</keyword>
<protein>
    <recommendedName>
        <fullName evidence="3 6">Arabinogalactan endo-beta-1,4-galactanase</fullName>
        <ecNumber evidence="3 6">3.2.1.89</ecNumber>
    </recommendedName>
</protein>
<comment type="similarity">
    <text evidence="2 6">Belongs to the glycosyl hydrolase 53 family.</text>
</comment>
<name>A0A8E2JE88_9PEZI</name>
<evidence type="ECO:0000256" key="2">
    <source>
        <dbReference type="ARBA" id="ARBA00010687"/>
    </source>
</evidence>
<dbReference type="InterPro" id="IPR011683">
    <property type="entry name" value="Glyco_hydro_53"/>
</dbReference>
<evidence type="ECO:0000256" key="1">
    <source>
        <dbReference type="ARBA" id="ARBA00001695"/>
    </source>
</evidence>
<evidence type="ECO:0000313" key="7">
    <source>
        <dbReference type="EMBL" id="OCK79304.1"/>
    </source>
</evidence>
<dbReference type="PANTHER" id="PTHR34983">
    <property type="entry name" value="ARABINOGALACTAN ENDO-BETA-1,4-GALACTANASE A"/>
    <property type="match status" value="1"/>
</dbReference>
<dbReference type="EC" id="3.2.1.89" evidence="3 6"/>
<dbReference type="Gene3D" id="3.20.20.80">
    <property type="entry name" value="Glycosidases"/>
    <property type="match status" value="1"/>
</dbReference>
<dbReference type="GO" id="GO:0031218">
    <property type="term" value="F:arabinogalactan endo-1,4-beta-galactosidase activity"/>
    <property type="evidence" value="ECO:0007669"/>
    <property type="project" value="UniProtKB-EC"/>
</dbReference>
<dbReference type="Pfam" id="PF07745">
    <property type="entry name" value="Glyco_hydro_53"/>
    <property type="match status" value="1"/>
</dbReference>
<dbReference type="AlphaFoldDB" id="A0A8E2JE88"/>
<dbReference type="Proteomes" id="UP000250266">
    <property type="component" value="Unassembled WGS sequence"/>
</dbReference>
<dbReference type="GO" id="GO:0045490">
    <property type="term" value="P:pectin catabolic process"/>
    <property type="evidence" value="ECO:0007669"/>
    <property type="project" value="TreeGrafter"/>
</dbReference>
<keyword evidence="5 6" id="KW-0326">Glycosidase</keyword>
<dbReference type="InterPro" id="IPR017853">
    <property type="entry name" value="GH"/>
</dbReference>
<evidence type="ECO:0000256" key="5">
    <source>
        <dbReference type="ARBA" id="ARBA00023295"/>
    </source>
</evidence>
<dbReference type="GO" id="GO:0015926">
    <property type="term" value="F:glucosidase activity"/>
    <property type="evidence" value="ECO:0007669"/>
    <property type="project" value="InterPro"/>
</dbReference>
<organism evidence="7 8">
    <name type="scientific">Lepidopterella palustris CBS 459.81</name>
    <dbReference type="NCBI Taxonomy" id="1314670"/>
    <lineage>
        <taxon>Eukaryota</taxon>
        <taxon>Fungi</taxon>
        <taxon>Dikarya</taxon>
        <taxon>Ascomycota</taxon>
        <taxon>Pezizomycotina</taxon>
        <taxon>Dothideomycetes</taxon>
        <taxon>Pleosporomycetidae</taxon>
        <taxon>Mytilinidiales</taxon>
        <taxon>Argynnaceae</taxon>
        <taxon>Lepidopterella</taxon>
    </lineage>
</organism>
<gene>
    <name evidence="7" type="ORF">K432DRAFT_417453</name>
</gene>
<sequence length="291" mass="31652">MDPGLRSLFGDLPGIVVGWVWSAARYLRQRHDLSSLGTLEQGGAIYHDNARHNMTSAAENILGNGGMNTVTTNYHIYLDLHLSDNWADPQHDYAPAAWPTTLDALASIVRTYARENLTTFHHVGVPLSLISLGNEIRHGMLWPLGEANVDITPTSARVANFTNLATLRASARSGLDDAVNAGATKPQVLSHIDNGWNLTLQQNWFSALTGSGKLSVPDWDVFSVSLDLFYGTNATLANLKRRLNGLAAHMPDVPELSEPGFSGVKCFFFSQAKDLTNSGRTFLHGLGADED</sequence>
<reference evidence="7 8" key="1">
    <citation type="journal article" date="2016" name="Nat. Commun.">
        <title>Ectomycorrhizal ecology is imprinted in the genome of the dominant symbiotic fungus Cenococcum geophilum.</title>
        <authorList>
            <consortium name="DOE Joint Genome Institute"/>
            <person name="Peter M."/>
            <person name="Kohler A."/>
            <person name="Ohm R.A."/>
            <person name="Kuo A."/>
            <person name="Krutzmann J."/>
            <person name="Morin E."/>
            <person name="Arend M."/>
            <person name="Barry K.W."/>
            <person name="Binder M."/>
            <person name="Choi C."/>
            <person name="Clum A."/>
            <person name="Copeland A."/>
            <person name="Grisel N."/>
            <person name="Haridas S."/>
            <person name="Kipfer T."/>
            <person name="LaButti K."/>
            <person name="Lindquist E."/>
            <person name="Lipzen A."/>
            <person name="Maire R."/>
            <person name="Meier B."/>
            <person name="Mihaltcheva S."/>
            <person name="Molinier V."/>
            <person name="Murat C."/>
            <person name="Poggeler S."/>
            <person name="Quandt C.A."/>
            <person name="Sperisen C."/>
            <person name="Tritt A."/>
            <person name="Tisserant E."/>
            <person name="Crous P.W."/>
            <person name="Henrissat B."/>
            <person name="Nehls U."/>
            <person name="Egli S."/>
            <person name="Spatafora J.W."/>
            <person name="Grigoriev I.V."/>
            <person name="Martin F.M."/>
        </authorList>
    </citation>
    <scope>NUCLEOTIDE SEQUENCE [LARGE SCALE GENOMIC DNA]</scope>
    <source>
        <strain evidence="7 8">CBS 459.81</strain>
    </source>
</reference>
<dbReference type="EMBL" id="KV745012">
    <property type="protein sequence ID" value="OCK79304.1"/>
    <property type="molecule type" value="Genomic_DNA"/>
</dbReference>
<evidence type="ECO:0000256" key="4">
    <source>
        <dbReference type="ARBA" id="ARBA00022801"/>
    </source>
</evidence>
<evidence type="ECO:0000256" key="3">
    <source>
        <dbReference type="ARBA" id="ARBA00012556"/>
    </source>
</evidence>
<dbReference type="SUPFAM" id="SSF51445">
    <property type="entry name" value="(Trans)glycosidases"/>
    <property type="match status" value="1"/>
</dbReference>